<evidence type="ECO:0000256" key="1">
    <source>
        <dbReference type="SAM" id="MobiDB-lite"/>
    </source>
</evidence>
<accession>X6NEB1</accession>
<feature type="compositionally biased region" description="Polar residues" evidence="1">
    <location>
        <begin position="194"/>
        <end position="210"/>
    </location>
</feature>
<name>X6NEB1_RETFI</name>
<dbReference type="OrthoDB" id="430293at2759"/>
<proteinExistence type="predicted"/>
<protein>
    <submittedName>
        <fullName evidence="3">PX domain containing protein</fullName>
    </submittedName>
</protein>
<dbReference type="PROSITE" id="PS50195">
    <property type="entry name" value="PX"/>
    <property type="match status" value="1"/>
</dbReference>
<dbReference type="Gene3D" id="3.30.1520.10">
    <property type="entry name" value="Phox-like domain"/>
    <property type="match status" value="1"/>
</dbReference>
<evidence type="ECO:0000313" key="3">
    <source>
        <dbReference type="EMBL" id="ETO24665.1"/>
    </source>
</evidence>
<dbReference type="AlphaFoldDB" id="X6NEB1"/>
<dbReference type="InterPro" id="IPR036871">
    <property type="entry name" value="PX_dom_sf"/>
</dbReference>
<dbReference type="SUPFAM" id="SSF64268">
    <property type="entry name" value="PX domain"/>
    <property type="match status" value="1"/>
</dbReference>
<evidence type="ECO:0000259" key="2">
    <source>
        <dbReference type="PROSITE" id="PS50195"/>
    </source>
</evidence>
<dbReference type="InterPro" id="IPR001683">
    <property type="entry name" value="PX_dom"/>
</dbReference>
<feature type="domain" description="PX" evidence="2">
    <location>
        <begin position="43"/>
        <end position="161"/>
    </location>
</feature>
<feature type="compositionally biased region" description="Low complexity" evidence="1">
    <location>
        <begin position="211"/>
        <end position="244"/>
    </location>
</feature>
<keyword evidence="4" id="KW-1185">Reference proteome</keyword>
<dbReference type="SMART" id="SM00312">
    <property type="entry name" value="PX"/>
    <property type="match status" value="1"/>
</dbReference>
<dbReference type="Pfam" id="PF00787">
    <property type="entry name" value="PX"/>
    <property type="match status" value="1"/>
</dbReference>
<feature type="non-terminal residue" evidence="3">
    <location>
        <position position="260"/>
    </location>
</feature>
<reference evidence="3 4" key="1">
    <citation type="journal article" date="2013" name="Curr. Biol.">
        <title>The Genome of the Foraminiferan Reticulomyxa filosa.</title>
        <authorList>
            <person name="Glockner G."/>
            <person name="Hulsmann N."/>
            <person name="Schleicher M."/>
            <person name="Noegel A.A."/>
            <person name="Eichinger L."/>
            <person name="Gallinger C."/>
            <person name="Pawlowski J."/>
            <person name="Sierra R."/>
            <person name="Euteneuer U."/>
            <person name="Pillet L."/>
            <person name="Moustafa A."/>
            <person name="Platzer M."/>
            <person name="Groth M."/>
            <person name="Szafranski K."/>
            <person name="Schliwa M."/>
        </authorList>
    </citation>
    <scope>NUCLEOTIDE SEQUENCE [LARGE SCALE GENOMIC DNA]</scope>
</reference>
<feature type="region of interest" description="Disordered" evidence="1">
    <location>
        <begin position="187"/>
        <end position="247"/>
    </location>
</feature>
<dbReference type="EMBL" id="ASPP01009063">
    <property type="protein sequence ID" value="ETO24665.1"/>
    <property type="molecule type" value="Genomic_DNA"/>
</dbReference>
<comment type="caution">
    <text evidence="3">The sequence shown here is derived from an EMBL/GenBank/DDBJ whole genome shotgun (WGS) entry which is preliminary data.</text>
</comment>
<evidence type="ECO:0000313" key="4">
    <source>
        <dbReference type="Proteomes" id="UP000023152"/>
    </source>
</evidence>
<dbReference type="Proteomes" id="UP000023152">
    <property type="component" value="Unassembled WGS sequence"/>
</dbReference>
<gene>
    <name evidence="3" type="ORF">RFI_12491</name>
</gene>
<sequence length="260" mass="30034">MATEKRANVEFDYRQIFSFDNGTHLEIMTTKEDAEVAMDEKEHGLGLSACIEDQRTDANTNVTYYELLIGIRALEISYNIERRFSDFDGTFFSLHKKLSSIYHNKRLPELPPKTLRKKFDDEFVNKRKEDLDRYLRGITDRLYLTNDENVWHFFDLAKHINPHLYRYQCIHLNSFLCNDYKPMIPTEKPPPLNSLHQPQQEKPSQDTSAVTSTSPTEPTQQPSSQEIAKESASSAAPTQPSAESGIFSNFLRPSIKRVIP</sequence>
<dbReference type="CDD" id="cd06093">
    <property type="entry name" value="PX_domain"/>
    <property type="match status" value="1"/>
</dbReference>
<organism evidence="3 4">
    <name type="scientific">Reticulomyxa filosa</name>
    <dbReference type="NCBI Taxonomy" id="46433"/>
    <lineage>
        <taxon>Eukaryota</taxon>
        <taxon>Sar</taxon>
        <taxon>Rhizaria</taxon>
        <taxon>Retaria</taxon>
        <taxon>Foraminifera</taxon>
        <taxon>Monothalamids</taxon>
        <taxon>Reticulomyxidae</taxon>
        <taxon>Reticulomyxa</taxon>
    </lineage>
</organism>
<dbReference type="GO" id="GO:0035091">
    <property type="term" value="F:phosphatidylinositol binding"/>
    <property type="evidence" value="ECO:0007669"/>
    <property type="project" value="InterPro"/>
</dbReference>